<dbReference type="GO" id="GO:0004550">
    <property type="term" value="F:nucleoside diphosphate kinase activity"/>
    <property type="evidence" value="ECO:0007669"/>
    <property type="project" value="UniProtKB-EC"/>
</dbReference>
<evidence type="ECO:0000256" key="5">
    <source>
        <dbReference type="ARBA" id="ARBA00022777"/>
    </source>
</evidence>
<evidence type="ECO:0000256" key="6">
    <source>
        <dbReference type="ARBA" id="ARBA00023080"/>
    </source>
</evidence>
<keyword evidence="5" id="KW-0418">Kinase</keyword>
<sequence length="292" mass="34581">MTIILKDLAFVIFKPDTVKQNLERSLWCFFQKHGISLVAQKEGIITKEKRKMLYIDFHLNSRSNWDMGTRFFELGPALFLIVHKKMEKASLSEFITEQLKGNFVPVLSKPETIRGEFNAINPVFNLIHTSDSIKDTLREVQIFFEREELKLLLQERLTCKNLDLTHKDSVIENTLSFEALFYNIKRQLVERFVDNVERRKGYVNILEDNLSKLKNTKNRKNRKELLFEFLDLESKNLLINNDHPLLITLTNHFQFVELDYKLLSIQLQSAGVVLDKWENYLLETSMYYIHFL</sequence>
<dbReference type="EMBL" id="MDER01000100">
    <property type="protein sequence ID" value="ODP26038.1"/>
    <property type="molecule type" value="Genomic_DNA"/>
</dbReference>
<proteinExistence type="inferred from homology"/>
<dbReference type="InterPro" id="IPR036850">
    <property type="entry name" value="NDK-like_dom_sf"/>
</dbReference>
<evidence type="ECO:0000256" key="3">
    <source>
        <dbReference type="ARBA" id="ARBA00012966"/>
    </source>
</evidence>
<organism evidence="10 11">
    <name type="scientific">Paenibacillus nuruki</name>
    <dbReference type="NCBI Taxonomy" id="1886670"/>
    <lineage>
        <taxon>Bacteria</taxon>
        <taxon>Bacillati</taxon>
        <taxon>Bacillota</taxon>
        <taxon>Bacilli</taxon>
        <taxon>Bacillales</taxon>
        <taxon>Paenibacillaceae</taxon>
        <taxon>Paenibacillus</taxon>
    </lineage>
</organism>
<keyword evidence="6" id="KW-0546">Nucleotide metabolism</keyword>
<dbReference type="Gene3D" id="3.30.70.141">
    <property type="entry name" value="Nucleoside diphosphate kinase-like domain"/>
    <property type="match status" value="1"/>
</dbReference>
<comment type="similarity">
    <text evidence="2 7 8">Belongs to the NDK family.</text>
</comment>
<dbReference type="InterPro" id="IPR001564">
    <property type="entry name" value="Nucleoside_diP_kinase"/>
</dbReference>
<evidence type="ECO:0000313" key="11">
    <source>
        <dbReference type="Proteomes" id="UP000094578"/>
    </source>
</evidence>
<feature type="domain" description="Nucleoside diphosphate kinase-like" evidence="9">
    <location>
        <begin position="6"/>
        <end position="151"/>
    </location>
</feature>
<evidence type="ECO:0000256" key="8">
    <source>
        <dbReference type="RuleBase" id="RU004011"/>
    </source>
</evidence>
<accession>A0A1E3KWW9</accession>
<dbReference type="AlphaFoldDB" id="A0A1E3KWW9"/>
<evidence type="ECO:0000259" key="9">
    <source>
        <dbReference type="SMART" id="SM00562"/>
    </source>
</evidence>
<name>A0A1E3KWW9_9BACL</name>
<comment type="caution">
    <text evidence="7">Lacks conserved residue(s) required for the propagation of feature annotation.</text>
</comment>
<dbReference type="RefSeq" id="WP_069329922.1">
    <property type="nucleotide sequence ID" value="NZ_MDER01000100.1"/>
</dbReference>
<evidence type="ECO:0000256" key="1">
    <source>
        <dbReference type="ARBA" id="ARBA00001946"/>
    </source>
</evidence>
<dbReference type="Proteomes" id="UP000094578">
    <property type="component" value="Unassembled WGS sequence"/>
</dbReference>
<dbReference type="SUPFAM" id="SSF54919">
    <property type="entry name" value="Nucleoside diphosphate kinase, NDK"/>
    <property type="match status" value="1"/>
</dbReference>
<evidence type="ECO:0000256" key="2">
    <source>
        <dbReference type="ARBA" id="ARBA00008142"/>
    </source>
</evidence>
<protein>
    <recommendedName>
        <fullName evidence="3">nucleoside-diphosphate kinase</fullName>
        <ecNumber evidence="3">2.7.4.6</ecNumber>
    </recommendedName>
</protein>
<comment type="caution">
    <text evidence="10">The sequence shown here is derived from an EMBL/GenBank/DDBJ whole genome shotgun (WGS) entry which is preliminary data.</text>
</comment>
<dbReference type="PRINTS" id="PR01243">
    <property type="entry name" value="NUCDPKINASE"/>
</dbReference>
<dbReference type="InterPro" id="IPR034907">
    <property type="entry name" value="NDK-like_dom"/>
</dbReference>
<gene>
    <name evidence="10" type="ORF">PTI45_04624</name>
</gene>
<dbReference type="GO" id="GO:0006183">
    <property type="term" value="P:GTP biosynthetic process"/>
    <property type="evidence" value="ECO:0007669"/>
    <property type="project" value="InterPro"/>
</dbReference>
<keyword evidence="11" id="KW-1185">Reference proteome</keyword>
<comment type="cofactor">
    <cofactor evidence="1">
        <name>Mg(2+)</name>
        <dbReference type="ChEBI" id="CHEBI:18420"/>
    </cofactor>
</comment>
<evidence type="ECO:0000313" key="10">
    <source>
        <dbReference type="EMBL" id="ODP26038.1"/>
    </source>
</evidence>
<evidence type="ECO:0000256" key="4">
    <source>
        <dbReference type="ARBA" id="ARBA00022679"/>
    </source>
</evidence>
<dbReference type="STRING" id="1886670.PTI45_04624"/>
<dbReference type="EC" id="2.7.4.6" evidence="3"/>
<dbReference type="SMART" id="SM00562">
    <property type="entry name" value="NDK"/>
    <property type="match status" value="1"/>
</dbReference>
<keyword evidence="4" id="KW-0808">Transferase</keyword>
<dbReference type="Pfam" id="PF00334">
    <property type="entry name" value="NDK"/>
    <property type="match status" value="1"/>
</dbReference>
<reference evidence="10 11" key="1">
    <citation type="submission" date="2016-08" db="EMBL/GenBank/DDBJ databases">
        <title>Genome sequencing of Paenibacillus sp. TI45-13ar, isolated from Korean traditional nuruk.</title>
        <authorList>
            <person name="Kim S.-J."/>
        </authorList>
    </citation>
    <scope>NUCLEOTIDE SEQUENCE [LARGE SCALE GENOMIC DNA]</scope>
    <source>
        <strain evidence="10 11">TI45-13ar</strain>
    </source>
</reference>
<dbReference type="GO" id="GO:0006241">
    <property type="term" value="P:CTP biosynthetic process"/>
    <property type="evidence" value="ECO:0007669"/>
    <property type="project" value="InterPro"/>
</dbReference>
<dbReference type="GO" id="GO:0006228">
    <property type="term" value="P:UTP biosynthetic process"/>
    <property type="evidence" value="ECO:0007669"/>
    <property type="project" value="InterPro"/>
</dbReference>
<dbReference type="PANTHER" id="PTHR11349">
    <property type="entry name" value="NUCLEOSIDE DIPHOSPHATE KINASE"/>
    <property type="match status" value="1"/>
</dbReference>
<evidence type="ECO:0000256" key="7">
    <source>
        <dbReference type="PROSITE-ProRule" id="PRU00706"/>
    </source>
</evidence>
<dbReference type="PROSITE" id="PS51374">
    <property type="entry name" value="NDPK_LIKE"/>
    <property type="match status" value="1"/>
</dbReference>